<reference evidence="2" key="1">
    <citation type="submission" date="2019-11" db="EMBL/GenBank/DDBJ databases">
        <title>Genomic insights into an expanded diversity of filamentous marine cyanobacteria reveals the extraordinary biosynthetic potential of Moorea and Okeania.</title>
        <authorList>
            <person name="Ferreira Leao T."/>
            <person name="Wang M."/>
            <person name="Moss N."/>
            <person name="Da Silva R."/>
            <person name="Sanders J."/>
            <person name="Nurk S."/>
            <person name="Gurevich A."/>
            <person name="Humphrey G."/>
            <person name="Reher R."/>
            <person name="Zhu Q."/>
            <person name="Belda-Ferre P."/>
            <person name="Glukhov E."/>
            <person name="Rex R."/>
            <person name="Dorrestein P.C."/>
            <person name="Knight R."/>
            <person name="Pevzner P."/>
            <person name="Gerwick W.H."/>
            <person name="Gerwick L."/>
        </authorList>
    </citation>
    <scope>NUCLEOTIDE SEQUENCE</scope>
    <source>
        <strain evidence="2">SIO1C4</strain>
    </source>
</reference>
<protein>
    <submittedName>
        <fullName evidence="2">Filamentous hemagglutinin N-terminal domain-containing protein</fullName>
    </submittedName>
</protein>
<organism evidence="2">
    <name type="scientific">Symploca sp. SIO1C4</name>
    <dbReference type="NCBI Taxonomy" id="2607765"/>
    <lineage>
        <taxon>Bacteria</taxon>
        <taxon>Bacillati</taxon>
        <taxon>Cyanobacteriota</taxon>
        <taxon>Cyanophyceae</taxon>
        <taxon>Coleofasciculales</taxon>
        <taxon>Coleofasciculaceae</taxon>
        <taxon>Symploca</taxon>
    </lineage>
</organism>
<dbReference type="AlphaFoldDB" id="A0A6B3NAP9"/>
<dbReference type="InterPro" id="IPR012334">
    <property type="entry name" value="Pectin_lyas_fold"/>
</dbReference>
<proteinExistence type="predicted"/>
<dbReference type="NCBIfam" id="TIGR01901">
    <property type="entry name" value="adhes_NPXG"/>
    <property type="match status" value="1"/>
</dbReference>
<accession>A0A6B3NAP9</accession>
<dbReference type="InterPro" id="IPR011050">
    <property type="entry name" value="Pectin_lyase_fold/virulence"/>
</dbReference>
<name>A0A6B3NAP9_9CYAN</name>
<dbReference type="Pfam" id="PF05860">
    <property type="entry name" value="TPS"/>
    <property type="match status" value="1"/>
</dbReference>
<evidence type="ECO:0000259" key="1">
    <source>
        <dbReference type="SMART" id="SM00912"/>
    </source>
</evidence>
<dbReference type="Gene3D" id="2.160.20.10">
    <property type="entry name" value="Single-stranded right-handed beta-helix, Pectin lyase-like"/>
    <property type="match status" value="1"/>
</dbReference>
<sequence length="526" mass="53712">MTMIQSHTSLWWQLGLAEVSRIGVVIGATAPGLRAIAKKSAPIGIALTGLVIALCENSTLAQIIPDASLGAESSTVTPKVSVNDFAADLIEGGAIRDSNLFHSFQEFNVQDGQRVYFSNPMGIENILSRVTGNNLSQILGTLGVDGQANLFFINPNGVVFGANAQLDIAGSLLVSTAESFAFEDGGFFSATNPQAPPLLTINLTPGLQYRTNQPRAITNQANLSVGDNLTLSGGAINSTGLLAAPKGKVRVEAVAGDAQIQNLTAQTAIVSATGNLSLQGNLTSSADPILRAIGDVSINNYEGASLHILAGGKVDLGSVEITGAATGNAGTDFIAEDITLSDGTTIVAIDGSSQPTLDVRAGMAPAAVGVPLENAGTPEVINPENPVLSTRTSADITVDSISINAPEGIVLLTNQYQADTSLPGGTITVDELHTDDNFGNFEGNAGEVFIDSRSGLSITDEIDASSASGNSGDITLIAQDLISLDNSLIISNLLGSGQGGDIKIQTGSLSGVEGSQIVASTEGEGN</sequence>
<feature type="non-terminal residue" evidence="2">
    <location>
        <position position="526"/>
    </location>
</feature>
<dbReference type="SMART" id="SM00912">
    <property type="entry name" value="Haemagg_act"/>
    <property type="match status" value="1"/>
</dbReference>
<dbReference type="InterPro" id="IPR008638">
    <property type="entry name" value="FhaB/CdiA-like_TPS"/>
</dbReference>
<comment type="caution">
    <text evidence="2">The sequence shown here is derived from an EMBL/GenBank/DDBJ whole genome shotgun (WGS) entry which is preliminary data.</text>
</comment>
<feature type="domain" description="Filamentous haemagglutinin FhaB/tRNA nuclease CdiA-like TPS" evidence="1">
    <location>
        <begin position="70"/>
        <end position="183"/>
    </location>
</feature>
<dbReference type="SUPFAM" id="SSF51126">
    <property type="entry name" value="Pectin lyase-like"/>
    <property type="match status" value="1"/>
</dbReference>
<dbReference type="EMBL" id="JAAHFQ010000157">
    <property type="protein sequence ID" value="NER27985.1"/>
    <property type="molecule type" value="Genomic_DNA"/>
</dbReference>
<gene>
    <name evidence="2" type="ORF">F6J89_10185</name>
</gene>
<evidence type="ECO:0000313" key="2">
    <source>
        <dbReference type="EMBL" id="NER27985.1"/>
    </source>
</evidence>